<reference evidence="3 4" key="1">
    <citation type="journal article" date="2023" name="G3 (Bethesda)">
        <title>A chromosome-level genome assembly of Zasmidium syzygii isolated from banana leaves.</title>
        <authorList>
            <person name="van Westerhoven A.C."/>
            <person name="Mehrabi R."/>
            <person name="Talebi R."/>
            <person name="Steentjes M.B.F."/>
            <person name="Corcolon B."/>
            <person name="Chong P.A."/>
            <person name="Kema G.H.J."/>
            <person name="Seidl M.F."/>
        </authorList>
    </citation>
    <scope>NUCLEOTIDE SEQUENCE [LARGE SCALE GENOMIC DNA]</scope>
    <source>
        <strain evidence="3 4">P124</strain>
    </source>
</reference>
<name>A0ABR0ENC9_ZASCE</name>
<evidence type="ECO:0000313" key="4">
    <source>
        <dbReference type="Proteomes" id="UP001305779"/>
    </source>
</evidence>
<feature type="compositionally biased region" description="Polar residues" evidence="1">
    <location>
        <begin position="31"/>
        <end position="44"/>
    </location>
</feature>
<dbReference type="Pfam" id="PF24494">
    <property type="entry name" value="DUF7587"/>
    <property type="match status" value="1"/>
</dbReference>
<dbReference type="InterPro" id="IPR056009">
    <property type="entry name" value="DUF7587"/>
</dbReference>
<protein>
    <recommendedName>
        <fullName evidence="2">DUF7587 domain-containing protein</fullName>
    </recommendedName>
</protein>
<organism evidence="3 4">
    <name type="scientific">Zasmidium cellare</name>
    <name type="common">Wine cellar mold</name>
    <name type="synonym">Racodium cellare</name>
    <dbReference type="NCBI Taxonomy" id="395010"/>
    <lineage>
        <taxon>Eukaryota</taxon>
        <taxon>Fungi</taxon>
        <taxon>Dikarya</taxon>
        <taxon>Ascomycota</taxon>
        <taxon>Pezizomycotina</taxon>
        <taxon>Dothideomycetes</taxon>
        <taxon>Dothideomycetidae</taxon>
        <taxon>Mycosphaerellales</taxon>
        <taxon>Mycosphaerellaceae</taxon>
        <taxon>Zasmidium</taxon>
    </lineage>
</organism>
<comment type="caution">
    <text evidence="3">The sequence shown here is derived from an EMBL/GenBank/DDBJ whole genome shotgun (WGS) entry which is preliminary data.</text>
</comment>
<feature type="domain" description="DUF7587" evidence="2">
    <location>
        <begin position="89"/>
        <end position="227"/>
    </location>
</feature>
<evidence type="ECO:0000313" key="3">
    <source>
        <dbReference type="EMBL" id="KAK4502859.1"/>
    </source>
</evidence>
<sequence>MTNPLKRGVEDQIDNSSKRRATEANVHPATHLSTEARSHLSSATADPCRAIAVPRRATTSNIKNHLQSTSLTKEQEQLRQKIDVLAEGTPRFLFRFWSEQSGGNKDLNTIEKITPHAFLDKEGPEALHKMKLSDIHDLSLGHLTGKRLPSVFSSWSQSLPLLLGWAQRQVRDRGRKGMHISVLDTAKVDASNTILHTDALRIVANTPWDEGRYRWEYLIFGVVKTPAYRAIPLKYFEPTLVPSPPMSSTLPSTVQPLLNHILQQPKVERKIDMINEIAQRYGNQLEVPVAAHLMAMVLDRGKDTAKQDEYLANLASTMPIPPELAHDPKIMDHEVNYHGYMECFRAHELLQKLVVIKHGRPKARPSQPAPGREKGRLPFAVGKKIKKHGKPTEAEAKLAVESVTSSARVPEAAKKTYRMVTDLFILSKGYEMSNRQIEEFKKENA</sequence>
<keyword evidence="4" id="KW-1185">Reference proteome</keyword>
<evidence type="ECO:0000256" key="1">
    <source>
        <dbReference type="SAM" id="MobiDB-lite"/>
    </source>
</evidence>
<gene>
    <name evidence="3" type="ORF">PRZ48_006285</name>
</gene>
<dbReference type="Proteomes" id="UP001305779">
    <property type="component" value="Unassembled WGS sequence"/>
</dbReference>
<feature type="region of interest" description="Disordered" evidence="1">
    <location>
        <begin position="1"/>
        <end position="46"/>
    </location>
</feature>
<dbReference type="EMBL" id="JAXOVC010000004">
    <property type="protein sequence ID" value="KAK4502859.1"/>
    <property type="molecule type" value="Genomic_DNA"/>
</dbReference>
<accession>A0ABR0ENC9</accession>
<proteinExistence type="predicted"/>
<evidence type="ECO:0000259" key="2">
    <source>
        <dbReference type="Pfam" id="PF24494"/>
    </source>
</evidence>